<dbReference type="Proteomes" id="UP000192042">
    <property type="component" value="Chromosome I"/>
</dbReference>
<protein>
    <recommendedName>
        <fullName evidence="4">Alpha/beta hydrolase</fullName>
    </recommendedName>
</protein>
<dbReference type="PANTHER" id="PTHR36513">
    <property type="entry name" value="ABC TRANSMEMBRANE TYPE-1 DOMAIN-CONTAINING PROTEIN"/>
    <property type="match status" value="1"/>
</dbReference>
<accession>A0A1W1I7G3</accession>
<dbReference type="InterPro" id="IPR010297">
    <property type="entry name" value="DUF900_hydrolase"/>
</dbReference>
<dbReference type="RefSeq" id="WP_080887251.1">
    <property type="nucleotide sequence ID" value="NZ_LT828648.1"/>
</dbReference>
<sequence length="433" mass="48537">MMNRFRAGGRFHNLLAAVPLTAAALVAGCTAADQHMMPTPMLYKDPRIELSHLVPLALRSPELPVFYATNRKPVSAGSAGHYSATESETVTLGVADVKLGKPGWDWNQLVASDLTDRIDKPRPARVHQVREFGSLRGDGELTESERAFVAAIDEHLALTRNQDLTLYVHGYRVTFDEVSVLMASFARYLGHSATISFQWPTNLYFWNYLTDCPRALKYIPHIERLIELATHTRAVRLNLVAYSCGSPMLAEALVRLRGRYPDEGQNELQRRFRIGNVIFAASDLDVKTFARDGFPSIRQLATQIIVYVSRNDEALAFSAFLARTSRVGRPDVKELTREELDAFAADSTFEVIDVTDVNGAHELHGMKGHGYWFANDWVSSDVTISMRYPVPAQHRCLKPGSGHNVWLLPDDYQDCLVKRLLETYPVLRPASPP</sequence>
<evidence type="ECO:0008006" key="4">
    <source>
        <dbReference type="Google" id="ProtNLM"/>
    </source>
</evidence>
<organism evidence="2 3">
    <name type="scientific">Nitrospira japonica</name>
    <dbReference type="NCBI Taxonomy" id="1325564"/>
    <lineage>
        <taxon>Bacteria</taxon>
        <taxon>Pseudomonadati</taxon>
        <taxon>Nitrospirota</taxon>
        <taxon>Nitrospiria</taxon>
        <taxon>Nitrospirales</taxon>
        <taxon>Nitrospiraceae</taxon>
        <taxon>Nitrospira</taxon>
    </lineage>
</organism>
<dbReference type="EMBL" id="LT828648">
    <property type="protein sequence ID" value="SLM48934.1"/>
    <property type="molecule type" value="Genomic_DNA"/>
</dbReference>
<proteinExistence type="predicted"/>
<evidence type="ECO:0000313" key="2">
    <source>
        <dbReference type="EMBL" id="SLM48934.1"/>
    </source>
</evidence>
<evidence type="ECO:0000256" key="1">
    <source>
        <dbReference type="SAM" id="SignalP"/>
    </source>
</evidence>
<gene>
    <name evidence="2" type="ORF">NSJP_2767</name>
</gene>
<dbReference type="Pfam" id="PF05990">
    <property type="entry name" value="DUF900"/>
    <property type="match status" value="1"/>
</dbReference>
<dbReference type="PANTHER" id="PTHR36513:SF1">
    <property type="entry name" value="TRANSMEMBRANE PROTEIN"/>
    <property type="match status" value="1"/>
</dbReference>
<dbReference type="SUPFAM" id="SSF53474">
    <property type="entry name" value="alpha/beta-Hydrolases"/>
    <property type="match status" value="1"/>
</dbReference>
<evidence type="ECO:0000313" key="3">
    <source>
        <dbReference type="Proteomes" id="UP000192042"/>
    </source>
</evidence>
<keyword evidence="3" id="KW-1185">Reference proteome</keyword>
<dbReference type="AlphaFoldDB" id="A0A1W1I7G3"/>
<dbReference type="STRING" id="1325564.NSJP_2767"/>
<keyword evidence="1" id="KW-0732">Signal</keyword>
<dbReference type="PROSITE" id="PS51257">
    <property type="entry name" value="PROKAR_LIPOPROTEIN"/>
    <property type="match status" value="1"/>
</dbReference>
<feature type="chain" id="PRO_5013229785" description="Alpha/beta hydrolase" evidence="1">
    <location>
        <begin position="32"/>
        <end position="433"/>
    </location>
</feature>
<dbReference type="OrthoDB" id="9797755at2"/>
<reference evidence="2 3" key="1">
    <citation type="submission" date="2017-03" db="EMBL/GenBank/DDBJ databases">
        <authorList>
            <person name="Afonso C.L."/>
            <person name="Miller P.J."/>
            <person name="Scott M.A."/>
            <person name="Spackman E."/>
            <person name="Goraichik I."/>
            <person name="Dimitrov K.M."/>
            <person name="Suarez D.L."/>
            <person name="Swayne D.E."/>
        </authorList>
    </citation>
    <scope>NUCLEOTIDE SEQUENCE [LARGE SCALE GENOMIC DNA]</scope>
    <source>
        <strain evidence="2">Genome sequencing of Nitrospira japonica strain NJ11</strain>
    </source>
</reference>
<dbReference type="InterPro" id="IPR029058">
    <property type="entry name" value="AB_hydrolase_fold"/>
</dbReference>
<feature type="signal peptide" evidence="1">
    <location>
        <begin position="1"/>
        <end position="31"/>
    </location>
</feature>
<dbReference type="KEGG" id="nja:NSJP_2767"/>
<name>A0A1W1I7G3_9BACT</name>